<organism evidence="2 3">
    <name type="scientific">Candidatus Roizmanbacteria bacterium GW2011_GWA2_37_7</name>
    <dbReference type="NCBI Taxonomy" id="1618481"/>
    <lineage>
        <taxon>Bacteria</taxon>
        <taxon>Candidatus Roizmaniibacteriota</taxon>
    </lineage>
</organism>
<dbReference type="EMBL" id="LBTJ01000053">
    <property type="protein sequence ID" value="KKQ36839.1"/>
    <property type="molecule type" value="Genomic_DNA"/>
</dbReference>
<evidence type="ECO:0000256" key="1">
    <source>
        <dbReference type="SAM" id="MobiDB-lite"/>
    </source>
</evidence>
<accession>A0A0G0JJD1</accession>
<sequence length="229" mass="24888">MTITDVEQIPTSLPERPDKRNRSLGFSPLPPHLKQRALGYAMAALIAATGTFANIHSSYGQESSSEPPIVLTTGPEKIGIGKPSAIFIGGKSNDPPPERFIELINVFAGALVERGIDAENLNLYAVTEDLDFPGQAEIITDETDINDLYNIISENTQNAAAPILLGMIGHGSTNWDGNFTMKVTENAIINSADLAKTFARGIQNHDRNSPVKILVVWESCEKKFRSGFH</sequence>
<protein>
    <submittedName>
        <fullName evidence="2">Uncharacterized protein</fullName>
    </submittedName>
</protein>
<name>A0A0G0JJD1_9BACT</name>
<reference evidence="2 3" key="1">
    <citation type="journal article" date="2015" name="Nature">
        <title>rRNA introns, odd ribosomes, and small enigmatic genomes across a large radiation of phyla.</title>
        <authorList>
            <person name="Brown C.T."/>
            <person name="Hug L.A."/>
            <person name="Thomas B.C."/>
            <person name="Sharon I."/>
            <person name="Castelle C.J."/>
            <person name="Singh A."/>
            <person name="Wilkins M.J."/>
            <person name="Williams K.H."/>
            <person name="Banfield J.F."/>
        </authorList>
    </citation>
    <scope>NUCLEOTIDE SEQUENCE [LARGE SCALE GENOMIC DNA]</scope>
</reference>
<feature type="compositionally biased region" description="Polar residues" evidence="1">
    <location>
        <begin position="1"/>
        <end position="11"/>
    </location>
</feature>
<dbReference type="STRING" id="1618481.US54_C0053G0005"/>
<comment type="caution">
    <text evidence="2">The sequence shown here is derived from an EMBL/GenBank/DDBJ whole genome shotgun (WGS) entry which is preliminary data.</text>
</comment>
<dbReference type="AlphaFoldDB" id="A0A0G0JJD1"/>
<evidence type="ECO:0000313" key="2">
    <source>
        <dbReference type="EMBL" id="KKQ36839.1"/>
    </source>
</evidence>
<gene>
    <name evidence="2" type="ORF">US54_C0053G0005</name>
</gene>
<dbReference type="Proteomes" id="UP000034471">
    <property type="component" value="Unassembled WGS sequence"/>
</dbReference>
<feature type="region of interest" description="Disordered" evidence="1">
    <location>
        <begin position="1"/>
        <end position="28"/>
    </location>
</feature>
<evidence type="ECO:0000313" key="3">
    <source>
        <dbReference type="Proteomes" id="UP000034471"/>
    </source>
</evidence>
<proteinExistence type="predicted"/>